<evidence type="ECO:0000256" key="2">
    <source>
        <dbReference type="SAM" id="Phobius"/>
    </source>
</evidence>
<dbReference type="GO" id="GO:0003677">
    <property type="term" value="F:DNA binding"/>
    <property type="evidence" value="ECO:0007669"/>
    <property type="project" value="UniProtKB-KW"/>
</dbReference>
<accession>A0AAE1LFJ9</accession>
<keyword evidence="2" id="KW-1133">Transmembrane helix</keyword>
<proteinExistence type="predicted"/>
<organism evidence="3 4">
    <name type="scientific">Frankliniella fusca</name>
    <dbReference type="NCBI Taxonomy" id="407009"/>
    <lineage>
        <taxon>Eukaryota</taxon>
        <taxon>Metazoa</taxon>
        <taxon>Ecdysozoa</taxon>
        <taxon>Arthropoda</taxon>
        <taxon>Hexapoda</taxon>
        <taxon>Insecta</taxon>
        <taxon>Pterygota</taxon>
        <taxon>Neoptera</taxon>
        <taxon>Paraneoptera</taxon>
        <taxon>Thysanoptera</taxon>
        <taxon>Terebrantia</taxon>
        <taxon>Thripoidea</taxon>
        <taxon>Thripidae</taxon>
        <taxon>Frankliniella</taxon>
    </lineage>
</organism>
<reference evidence="3" key="1">
    <citation type="submission" date="2021-07" db="EMBL/GenBank/DDBJ databases">
        <authorList>
            <person name="Catto M.A."/>
            <person name="Jacobson A."/>
            <person name="Kennedy G."/>
            <person name="Labadie P."/>
            <person name="Hunt B.G."/>
            <person name="Srinivasan R."/>
        </authorList>
    </citation>
    <scope>NUCLEOTIDE SEQUENCE</scope>
    <source>
        <strain evidence="3">PL_HMW_Pooled</strain>
        <tissue evidence="3">Head</tissue>
    </source>
</reference>
<reference evidence="3" key="2">
    <citation type="journal article" date="2023" name="BMC Genomics">
        <title>Pest status, molecular evolution, and epigenetic factors derived from the genome assembly of Frankliniella fusca, a thysanopteran phytovirus vector.</title>
        <authorList>
            <person name="Catto M.A."/>
            <person name="Labadie P.E."/>
            <person name="Jacobson A.L."/>
            <person name="Kennedy G.G."/>
            <person name="Srinivasan R."/>
            <person name="Hunt B.G."/>
        </authorList>
    </citation>
    <scope>NUCLEOTIDE SEQUENCE</scope>
    <source>
        <strain evidence="3">PL_HMW_Pooled</strain>
    </source>
</reference>
<keyword evidence="3" id="KW-0238">DNA-binding</keyword>
<sequence>MSAPSRDGMGSSPPSSTRRQFSEDKFSMPSSVKILFPTANAISLGVMYAIFVPFGILIGYSLQLKIGTAVCSSIRHSMDDTSRLPSTTQGDSTADSSSLTLLVTIVETPTRKVKVSVFHDVSARYFAKKSFPSSIGTSPGKSAAMML</sequence>
<evidence type="ECO:0000313" key="3">
    <source>
        <dbReference type="EMBL" id="KAK3916312.1"/>
    </source>
</evidence>
<dbReference type="Proteomes" id="UP001219518">
    <property type="component" value="Unassembled WGS sequence"/>
</dbReference>
<comment type="caution">
    <text evidence="3">The sequence shown here is derived from an EMBL/GenBank/DDBJ whole genome shotgun (WGS) entry which is preliminary data.</text>
</comment>
<name>A0AAE1LFJ9_9NEOP</name>
<dbReference type="AlphaFoldDB" id="A0AAE1LFJ9"/>
<feature type="transmembrane region" description="Helical" evidence="2">
    <location>
        <begin position="34"/>
        <end position="58"/>
    </location>
</feature>
<gene>
    <name evidence="3" type="ORF">KUF71_006151</name>
</gene>
<keyword evidence="4" id="KW-1185">Reference proteome</keyword>
<evidence type="ECO:0000313" key="4">
    <source>
        <dbReference type="Proteomes" id="UP001219518"/>
    </source>
</evidence>
<keyword evidence="2" id="KW-0812">Transmembrane</keyword>
<evidence type="ECO:0000256" key="1">
    <source>
        <dbReference type="SAM" id="MobiDB-lite"/>
    </source>
</evidence>
<protein>
    <submittedName>
        <fullName evidence="3">WD repeat and HMG-box DNA-binding protein 1</fullName>
    </submittedName>
</protein>
<keyword evidence="2" id="KW-0472">Membrane</keyword>
<dbReference type="EMBL" id="JAHWGI010000512">
    <property type="protein sequence ID" value="KAK3916312.1"/>
    <property type="molecule type" value="Genomic_DNA"/>
</dbReference>
<feature type="region of interest" description="Disordered" evidence="1">
    <location>
        <begin position="1"/>
        <end position="23"/>
    </location>
</feature>